<dbReference type="InterPro" id="IPR036388">
    <property type="entry name" value="WH-like_DNA-bd_sf"/>
</dbReference>
<protein>
    <submittedName>
        <fullName evidence="2">Helix-turn-helix transcriptional regulator</fullName>
    </submittedName>
</protein>
<gene>
    <name evidence="2" type="ORF">JF625_06070</name>
</gene>
<feature type="non-terminal residue" evidence="2">
    <location>
        <position position="1"/>
    </location>
</feature>
<dbReference type="Pfam" id="PF01638">
    <property type="entry name" value="HxlR"/>
    <property type="match status" value="1"/>
</dbReference>
<dbReference type="PROSITE" id="PS51118">
    <property type="entry name" value="HTH_HXLR"/>
    <property type="match status" value="1"/>
</dbReference>
<name>A0A952FK95_9PROT</name>
<evidence type="ECO:0000313" key="3">
    <source>
        <dbReference type="Proteomes" id="UP000700706"/>
    </source>
</evidence>
<accession>A0A952FK95</accession>
<reference evidence="2" key="1">
    <citation type="submission" date="2020-06" db="EMBL/GenBank/DDBJ databases">
        <title>Stable isotope informed genome-resolved metagenomics uncovers potential trophic interactions in rhizosphere soil.</title>
        <authorList>
            <person name="Starr E.P."/>
            <person name="Shi S."/>
            <person name="Blazewicz S.J."/>
            <person name="Koch B.J."/>
            <person name="Probst A.J."/>
            <person name="Hungate B.A."/>
            <person name="Pett-Ridge J."/>
            <person name="Firestone M.K."/>
            <person name="Banfield J.F."/>
        </authorList>
    </citation>
    <scope>NUCLEOTIDE SEQUENCE</scope>
    <source>
        <strain evidence="2">YM_69_17</strain>
    </source>
</reference>
<dbReference type="EMBL" id="JAEKLZ010000133">
    <property type="protein sequence ID" value="MBW8724710.1"/>
    <property type="molecule type" value="Genomic_DNA"/>
</dbReference>
<organism evidence="2 3">
    <name type="scientific">Inquilinus limosus</name>
    <dbReference type="NCBI Taxonomy" id="171674"/>
    <lineage>
        <taxon>Bacteria</taxon>
        <taxon>Pseudomonadati</taxon>
        <taxon>Pseudomonadota</taxon>
        <taxon>Alphaproteobacteria</taxon>
        <taxon>Rhodospirillales</taxon>
        <taxon>Rhodospirillaceae</taxon>
        <taxon>Inquilinus</taxon>
    </lineage>
</organism>
<evidence type="ECO:0000259" key="1">
    <source>
        <dbReference type="PROSITE" id="PS51118"/>
    </source>
</evidence>
<proteinExistence type="predicted"/>
<evidence type="ECO:0000313" key="2">
    <source>
        <dbReference type="EMBL" id="MBW8724710.1"/>
    </source>
</evidence>
<sequence>SRCDFHTARPHVEYRLTPLGESLSETLTALDRWAERHFPALDAAREAFDAREEE</sequence>
<feature type="domain" description="HTH hxlR-type" evidence="1">
    <location>
        <begin position="1"/>
        <end position="42"/>
    </location>
</feature>
<comment type="caution">
    <text evidence="2">The sequence shown here is derived from an EMBL/GenBank/DDBJ whole genome shotgun (WGS) entry which is preliminary data.</text>
</comment>
<dbReference type="AlphaFoldDB" id="A0A952FK95"/>
<dbReference type="Proteomes" id="UP000700706">
    <property type="component" value="Unassembled WGS sequence"/>
</dbReference>
<dbReference type="InterPro" id="IPR036390">
    <property type="entry name" value="WH_DNA-bd_sf"/>
</dbReference>
<dbReference type="SUPFAM" id="SSF46785">
    <property type="entry name" value="Winged helix' DNA-binding domain"/>
    <property type="match status" value="1"/>
</dbReference>
<dbReference type="InterPro" id="IPR002577">
    <property type="entry name" value="HTH_HxlR"/>
</dbReference>
<dbReference type="Gene3D" id="1.10.10.10">
    <property type="entry name" value="Winged helix-like DNA-binding domain superfamily/Winged helix DNA-binding domain"/>
    <property type="match status" value="1"/>
</dbReference>